<sequence length="196" mass="18870">MSTTARKAATAVAWVTAGAIGATVLSGVASAGSFGPAAVPSGTAAAAATADTAAGKARRGMMRDVLHGSLTVKTDTGTKVVDVQRGEITAASATSVTVKSSDGFTATYAIGDSTVVRRDRSTVSGTDLVVGDTALVRASAGTADTVRALSPDALAKLKDRVAGGRAGMGGMGGMGAGMAGMGGGMGAGMGLDDDDV</sequence>
<evidence type="ECO:0000313" key="1">
    <source>
        <dbReference type="EMBL" id="MFC6237440.1"/>
    </source>
</evidence>
<proteinExistence type="predicted"/>
<dbReference type="RefSeq" id="WP_386764738.1">
    <property type="nucleotide sequence ID" value="NZ_JBHSTI010000008.1"/>
</dbReference>
<name>A0ABW1SZK6_9ACTN</name>
<gene>
    <name evidence="1" type="ORF">ACFQGU_06095</name>
</gene>
<dbReference type="Proteomes" id="UP001596138">
    <property type="component" value="Unassembled WGS sequence"/>
</dbReference>
<evidence type="ECO:0008006" key="3">
    <source>
        <dbReference type="Google" id="ProtNLM"/>
    </source>
</evidence>
<evidence type="ECO:0000313" key="2">
    <source>
        <dbReference type="Proteomes" id="UP001596138"/>
    </source>
</evidence>
<organism evidence="1 2">
    <name type="scientific">Longivirga aurantiaca</name>
    <dbReference type="NCBI Taxonomy" id="1837743"/>
    <lineage>
        <taxon>Bacteria</taxon>
        <taxon>Bacillati</taxon>
        <taxon>Actinomycetota</taxon>
        <taxon>Actinomycetes</taxon>
        <taxon>Sporichthyales</taxon>
        <taxon>Sporichthyaceae</taxon>
        <taxon>Longivirga</taxon>
    </lineage>
</organism>
<accession>A0ABW1SZK6</accession>
<comment type="caution">
    <text evidence="1">The sequence shown here is derived from an EMBL/GenBank/DDBJ whole genome shotgun (WGS) entry which is preliminary data.</text>
</comment>
<reference evidence="2" key="1">
    <citation type="journal article" date="2019" name="Int. J. Syst. Evol. Microbiol.">
        <title>The Global Catalogue of Microorganisms (GCM) 10K type strain sequencing project: providing services to taxonomists for standard genome sequencing and annotation.</title>
        <authorList>
            <consortium name="The Broad Institute Genomics Platform"/>
            <consortium name="The Broad Institute Genome Sequencing Center for Infectious Disease"/>
            <person name="Wu L."/>
            <person name="Ma J."/>
        </authorList>
    </citation>
    <scope>NUCLEOTIDE SEQUENCE [LARGE SCALE GENOMIC DNA]</scope>
    <source>
        <strain evidence="2">CGMCC 4.7317</strain>
    </source>
</reference>
<keyword evidence="2" id="KW-1185">Reference proteome</keyword>
<dbReference type="EMBL" id="JBHSTI010000008">
    <property type="protein sequence ID" value="MFC6237440.1"/>
    <property type="molecule type" value="Genomic_DNA"/>
</dbReference>
<protein>
    <recommendedName>
        <fullName evidence="3">DUF5666 domain-containing protein</fullName>
    </recommendedName>
</protein>